<keyword evidence="4" id="KW-1185">Reference proteome</keyword>
<evidence type="ECO:0000259" key="2">
    <source>
        <dbReference type="Pfam" id="PF03703"/>
    </source>
</evidence>
<dbReference type="PANTHER" id="PTHR34473:SF2">
    <property type="entry name" value="UPF0699 TRANSMEMBRANE PROTEIN YDBT"/>
    <property type="match status" value="1"/>
</dbReference>
<feature type="domain" description="YdbS-like PH" evidence="2">
    <location>
        <begin position="112"/>
        <end position="180"/>
    </location>
</feature>
<keyword evidence="1" id="KW-1133">Transmembrane helix</keyword>
<feature type="transmembrane region" description="Helical" evidence="1">
    <location>
        <begin position="85"/>
        <end position="103"/>
    </location>
</feature>
<dbReference type="Pfam" id="PF03703">
    <property type="entry name" value="bPH_2"/>
    <property type="match status" value="1"/>
</dbReference>
<proteinExistence type="predicted"/>
<evidence type="ECO:0000256" key="1">
    <source>
        <dbReference type="SAM" id="Phobius"/>
    </source>
</evidence>
<feature type="transmembrane region" description="Helical" evidence="1">
    <location>
        <begin position="36"/>
        <end position="55"/>
    </location>
</feature>
<gene>
    <name evidence="3" type="ORF">ACFO3S_23070</name>
</gene>
<dbReference type="EMBL" id="JBHSEP010000023">
    <property type="protein sequence ID" value="MFC4601143.1"/>
    <property type="molecule type" value="Genomic_DNA"/>
</dbReference>
<dbReference type="RefSeq" id="WP_378100859.1">
    <property type="nucleotide sequence ID" value="NZ_JBHSEP010000023.1"/>
</dbReference>
<dbReference type="Proteomes" id="UP001596028">
    <property type="component" value="Unassembled WGS sequence"/>
</dbReference>
<evidence type="ECO:0000313" key="3">
    <source>
        <dbReference type="EMBL" id="MFC4601143.1"/>
    </source>
</evidence>
<dbReference type="PANTHER" id="PTHR34473">
    <property type="entry name" value="UPF0699 TRANSMEMBRANE PROTEIN YDBS"/>
    <property type="match status" value="1"/>
</dbReference>
<keyword evidence="1" id="KW-0812">Transmembrane</keyword>
<accession>A0ABV9FGN5</accession>
<sequence>MKSIGMIENRSAISSTKEHRVTSKEIMMLSMSSNTFWLGLPVAITVIQFLWGWLFPTPEEGQVSLMDLLKEDTWSGITLENSIEVSLYLVAFLGICTMVTWLFSIGMAQFRYKGWHLVRTGDVISIHHGWMKRKSIQIQVKRIQSLRIKELMFGSLYGYASVCMDCVGYSGERSVKLLIPSIRTSELTEVLGRLLPEFQFQTPTRALHRNANFL</sequence>
<protein>
    <submittedName>
        <fullName evidence="3">PH domain-containing protein</fullName>
    </submittedName>
</protein>
<name>A0ABV9FGN5_9BACL</name>
<reference evidence="4" key="1">
    <citation type="journal article" date="2019" name="Int. J. Syst. Evol. Microbiol.">
        <title>The Global Catalogue of Microorganisms (GCM) 10K type strain sequencing project: providing services to taxonomists for standard genome sequencing and annotation.</title>
        <authorList>
            <consortium name="The Broad Institute Genomics Platform"/>
            <consortium name="The Broad Institute Genome Sequencing Center for Infectious Disease"/>
            <person name="Wu L."/>
            <person name="Ma J."/>
        </authorList>
    </citation>
    <scope>NUCLEOTIDE SEQUENCE [LARGE SCALE GENOMIC DNA]</scope>
    <source>
        <strain evidence="4">CCUG 49571</strain>
    </source>
</reference>
<evidence type="ECO:0000313" key="4">
    <source>
        <dbReference type="Proteomes" id="UP001596028"/>
    </source>
</evidence>
<comment type="caution">
    <text evidence="3">The sequence shown here is derived from an EMBL/GenBank/DDBJ whole genome shotgun (WGS) entry which is preliminary data.</text>
</comment>
<organism evidence="3 4">
    <name type="scientific">Cohnella hongkongensis</name>
    <dbReference type="NCBI Taxonomy" id="178337"/>
    <lineage>
        <taxon>Bacteria</taxon>
        <taxon>Bacillati</taxon>
        <taxon>Bacillota</taxon>
        <taxon>Bacilli</taxon>
        <taxon>Bacillales</taxon>
        <taxon>Paenibacillaceae</taxon>
        <taxon>Cohnella</taxon>
    </lineage>
</organism>
<dbReference type="InterPro" id="IPR005182">
    <property type="entry name" value="YdbS-like_PH"/>
</dbReference>
<keyword evidence="1" id="KW-0472">Membrane</keyword>